<evidence type="ECO:0000256" key="1">
    <source>
        <dbReference type="SAM" id="MobiDB-lite"/>
    </source>
</evidence>
<dbReference type="Gene3D" id="3.40.50.1980">
    <property type="entry name" value="Nitrogenase molybdenum iron protein domain"/>
    <property type="match status" value="1"/>
</dbReference>
<gene>
    <name evidence="2" type="ORF">IAA98_07905</name>
</gene>
<reference evidence="2" key="2">
    <citation type="journal article" date="2021" name="PeerJ">
        <title>Extensive microbial diversity within the chicken gut microbiome revealed by metagenomics and culture.</title>
        <authorList>
            <person name="Gilroy R."/>
            <person name="Ravi A."/>
            <person name="Getino M."/>
            <person name="Pursley I."/>
            <person name="Horton D.L."/>
            <person name="Alikhan N.F."/>
            <person name="Baker D."/>
            <person name="Gharbi K."/>
            <person name="Hall N."/>
            <person name="Watson M."/>
            <person name="Adriaenssens E.M."/>
            <person name="Foster-Nyarko E."/>
            <person name="Jarju S."/>
            <person name="Secka A."/>
            <person name="Antonio M."/>
            <person name="Oren A."/>
            <person name="Chaudhuri R.R."/>
            <person name="La Ragione R."/>
            <person name="Hildebrand F."/>
            <person name="Pallen M.J."/>
        </authorList>
    </citation>
    <scope>NUCLEOTIDE SEQUENCE</scope>
    <source>
        <strain evidence="2">ChiGjej1B1-24693</strain>
    </source>
</reference>
<reference evidence="2" key="1">
    <citation type="submission" date="2020-10" db="EMBL/GenBank/DDBJ databases">
        <authorList>
            <person name="Gilroy R."/>
        </authorList>
    </citation>
    <scope>NUCLEOTIDE SEQUENCE</scope>
    <source>
        <strain evidence="2">ChiGjej1B1-24693</strain>
    </source>
</reference>
<dbReference type="EMBL" id="DVLP01000240">
    <property type="protein sequence ID" value="HIT75493.1"/>
    <property type="molecule type" value="Genomic_DNA"/>
</dbReference>
<evidence type="ECO:0000313" key="3">
    <source>
        <dbReference type="Proteomes" id="UP000886842"/>
    </source>
</evidence>
<protein>
    <submittedName>
        <fullName evidence="2">Uncharacterized protein</fullName>
    </submittedName>
</protein>
<organism evidence="2 3">
    <name type="scientific">Candidatus Avipropionibacterium avicola</name>
    <dbReference type="NCBI Taxonomy" id="2840701"/>
    <lineage>
        <taxon>Bacteria</taxon>
        <taxon>Bacillati</taxon>
        <taxon>Actinomycetota</taxon>
        <taxon>Actinomycetes</taxon>
        <taxon>Propionibacteriales</taxon>
        <taxon>Propionibacteriaceae</taxon>
        <taxon>Propionibacteriaceae incertae sedis</taxon>
        <taxon>Candidatus Avipropionibacterium</taxon>
    </lineage>
</organism>
<accession>A0A9D1GYV3</accession>
<dbReference type="Proteomes" id="UP000886842">
    <property type="component" value="Unassembled WGS sequence"/>
</dbReference>
<feature type="region of interest" description="Disordered" evidence="1">
    <location>
        <begin position="91"/>
        <end position="110"/>
    </location>
</feature>
<name>A0A9D1GYV3_9ACTN</name>
<dbReference type="AlphaFoldDB" id="A0A9D1GYV3"/>
<comment type="caution">
    <text evidence="2">The sequence shown here is derived from an EMBL/GenBank/DDBJ whole genome shotgun (WGS) entry which is preliminary data.</text>
</comment>
<proteinExistence type="predicted"/>
<sequence>MREQFAEVIATHSIAIAQYNQSGALASTATFITHQVATDLGIQIAEINGGSNDGGQTLETISKERYDVFDDADAMLVTTYPEVAADREDDSFWQRIRPSGGATSSTATAT</sequence>
<feature type="compositionally biased region" description="Low complexity" evidence="1">
    <location>
        <begin position="99"/>
        <end position="110"/>
    </location>
</feature>
<evidence type="ECO:0000313" key="2">
    <source>
        <dbReference type="EMBL" id="HIT75493.1"/>
    </source>
</evidence>